<evidence type="ECO:0000313" key="2">
    <source>
        <dbReference type="Proteomes" id="UP001597283"/>
    </source>
</evidence>
<sequence length="60" mass="6825">MIVSKVRRFLHRTGMPHTSFGRAATNDPRLVEDLLNGRQPRKETVARIEAFIARHAGDAR</sequence>
<proteinExistence type="predicted"/>
<reference evidence="2" key="1">
    <citation type="journal article" date="2019" name="Int. J. Syst. Evol. Microbiol.">
        <title>The Global Catalogue of Microorganisms (GCM) 10K type strain sequencing project: providing services to taxonomists for standard genome sequencing and annotation.</title>
        <authorList>
            <consortium name="The Broad Institute Genomics Platform"/>
            <consortium name="The Broad Institute Genome Sequencing Center for Infectious Disease"/>
            <person name="Wu L."/>
            <person name="Ma J."/>
        </authorList>
    </citation>
    <scope>NUCLEOTIDE SEQUENCE [LARGE SCALE GENOMIC DNA]</scope>
    <source>
        <strain evidence="2">Q85</strain>
    </source>
</reference>
<gene>
    <name evidence="1" type="ORF">ACFSC3_09330</name>
</gene>
<comment type="caution">
    <text evidence="1">The sequence shown here is derived from an EMBL/GenBank/DDBJ whole genome shotgun (WGS) entry which is preliminary data.</text>
</comment>
<dbReference type="RefSeq" id="WP_380940139.1">
    <property type="nucleotide sequence ID" value="NZ_JBHUFC010000003.1"/>
</dbReference>
<dbReference type="EMBL" id="JBHUFC010000003">
    <property type="protein sequence ID" value="MFD1787775.1"/>
    <property type="molecule type" value="Genomic_DNA"/>
</dbReference>
<organism evidence="1 2">
    <name type="scientific">Sphingomonas floccifaciens</name>
    <dbReference type="NCBI Taxonomy" id="1844115"/>
    <lineage>
        <taxon>Bacteria</taxon>
        <taxon>Pseudomonadati</taxon>
        <taxon>Pseudomonadota</taxon>
        <taxon>Alphaproteobacteria</taxon>
        <taxon>Sphingomonadales</taxon>
        <taxon>Sphingomonadaceae</taxon>
        <taxon>Sphingomonas</taxon>
    </lineage>
</organism>
<accession>A0ABW4NG41</accession>
<dbReference type="Proteomes" id="UP001597283">
    <property type="component" value="Unassembled WGS sequence"/>
</dbReference>
<protein>
    <recommendedName>
        <fullName evidence="3">XRE family transcriptional regulator</fullName>
    </recommendedName>
</protein>
<evidence type="ECO:0000313" key="1">
    <source>
        <dbReference type="EMBL" id="MFD1787775.1"/>
    </source>
</evidence>
<keyword evidence="2" id="KW-1185">Reference proteome</keyword>
<name>A0ABW4NG41_9SPHN</name>
<evidence type="ECO:0008006" key="3">
    <source>
        <dbReference type="Google" id="ProtNLM"/>
    </source>
</evidence>